<dbReference type="EMBL" id="JBFOLK010000002">
    <property type="protein sequence ID" value="KAL2531733.1"/>
    <property type="molecule type" value="Genomic_DNA"/>
</dbReference>
<dbReference type="PANTHER" id="PTHR12863:SF11">
    <property type="entry name" value="DIHYDROCERAMIDE FATTY ACYL 2-HYDROXYLASE FAH2-LIKE"/>
    <property type="match status" value="1"/>
</dbReference>
<comment type="subcellular location">
    <subcellularLocation>
        <location evidence="1">Endoplasmic reticulum membrane</location>
        <topology evidence="1">Multi-pass membrane protein</topology>
    </subcellularLocation>
</comment>
<accession>A0ABD1V342</accession>
<keyword evidence="6" id="KW-0443">Lipid metabolism</keyword>
<reference evidence="10" key="1">
    <citation type="submission" date="2024-07" db="EMBL/GenBank/DDBJ databases">
        <title>Two chromosome-level genome assemblies of Korean endemic species Abeliophyllum distichum and Forsythia ovata (Oleaceae).</title>
        <authorList>
            <person name="Jang H."/>
        </authorList>
    </citation>
    <scope>NUCLEOTIDE SEQUENCE [LARGE SCALE GENOMIC DNA]</scope>
</reference>
<dbReference type="GO" id="GO:0016491">
    <property type="term" value="F:oxidoreductase activity"/>
    <property type="evidence" value="ECO:0007669"/>
    <property type="project" value="UniProtKB-KW"/>
</dbReference>
<dbReference type="Proteomes" id="UP001604336">
    <property type="component" value="Unassembled WGS sequence"/>
</dbReference>
<keyword evidence="10" id="KW-1185">Reference proteome</keyword>
<dbReference type="GO" id="GO:0006629">
    <property type="term" value="P:lipid metabolic process"/>
    <property type="evidence" value="ECO:0007669"/>
    <property type="project" value="UniProtKB-KW"/>
</dbReference>
<dbReference type="PANTHER" id="PTHR12863">
    <property type="entry name" value="FATTY ACID HYDROXYLASE"/>
    <property type="match status" value="1"/>
</dbReference>
<evidence type="ECO:0000256" key="1">
    <source>
        <dbReference type="ARBA" id="ARBA00004477"/>
    </source>
</evidence>
<keyword evidence="7 8" id="KW-0472">Membrane</keyword>
<feature type="transmembrane region" description="Helical" evidence="8">
    <location>
        <begin position="136"/>
        <end position="154"/>
    </location>
</feature>
<comment type="caution">
    <text evidence="9">The sequence shown here is derived from an EMBL/GenBank/DDBJ whole genome shotgun (WGS) entry which is preliminary data.</text>
</comment>
<feature type="transmembrane region" description="Helical" evidence="8">
    <location>
        <begin position="83"/>
        <end position="101"/>
    </location>
</feature>
<keyword evidence="5" id="KW-0560">Oxidoreductase</keyword>
<evidence type="ECO:0000256" key="8">
    <source>
        <dbReference type="SAM" id="Phobius"/>
    </source>
</evidence>
<evidence type="ECO:0000256" key="6">
    <source>
        <dbReference type="ARBA" id="ARBA00023098"/>
    </source>
</evidence>
<organism evidence="9 10">
    <name type="scientific">Abeliophyllum distichum</name>
    <dbReference type="NCBI Taxonomy" id="126358"/>
    <lineage>
        <taxon>Eukaryota</taxon>
        <taxon>Viridiplantae</taxon>
        <taxon>Streptophyta</taxon>
        <taxon>Embryophyta</taxon>
        <taxon>Tracheophyta</taxon>
        <taxon>Spermatophyta</taxon>
        <taxon>Magnoliopsida</taxon>
        <taxon>eudicotyledons</taxon>
        <taxon>Gunneridae</taxon>
        <taxon>Pentapetalae</taxon>
        <taxon>asterids</taxon>
        <taxon>lamiids</taxon>
        <taxon>Lamiales</taxon>
        <taxon>Oleaceae</taxon>
        <taxon>Forsythieae</taxon>
        <taxon>Abeliophyllum</taxon>
    </lineage>
</organism>
<keyword evidence="4 8" id="KW-1133">Transmembrane helix</keyword>
<keyword evidence="2 8" id="KW-0812">Transmembrane</keyword>
<feature type="transmembrane region" description="Helical" evidence="8">
    <location>
        <begin position="160"/>
        <end position="177"/>
    </location>
</feature>
<evidence type="ECO:0000256" key="5">
    <source>
        <dbReference type="ARBA" id="ARBA00023002"/>
    </source>
</evidence>
<evidence type="ECO:0000313" key="10">
    <source>
        <dbReference type="Proteomes" id="UP001604336"/>
    </source>
</evidence>
<protein>
    <submittedName>
        <fullName evidence="9">Fatty acid 2-hydroxylase 1</fullName>
    </submittedName>
</protein>
<gene>
    <name evidence="9" type="ORF">Adt_05084</name>
</gene>
<evidence type="ECO:0000256" key="2">
    <source>
        <dbReference type="ARBA" id="ARBA00022692"/>
    </source>
</evidence>
<evidence type="ECO:0000256" key="7">
    <source>
        <dbReference type="ARBA" id="ARBA00023136"/>
    </source>
</evidence>
<keyword evidence="3" id="KW-0256">Endoplasmic reticulum</keyword>
<evidence type="ECO:0000256" key="3">
    <source>
        <dbReference type="ARBA" id="ARBA00022824"/>
    </source>
</evidence>
<evidence type="ECO:0000256" key="4">
    <source>
        <dbReference type="ARBA" id="ARBA00022989"/>
    </source>
</evidence>
<dbReference type="GO" id="GO:0005789">
    <property type="term" value="C:endoplasmic reticulum membrane"/>
    <property type="evidence" value="ECO:0007669"/>
    <property type="project" value="UniProtKB-SubCell"/>
</dbReference>
<sequence length="343" mass="38297">MVNQAFTVDLNKPLVFQVGHLGEAYEEWVHQPIVGKETPRFFASDIMEFFTRTAWWAIPLIWLPVVCWFVFTSAKIGLSPCELAATVVGGLFIWTLLEYSLHRFLFHIKTKGYWANTLHYLIHGCHHKHPMDGLRLVFPPAATLILLVPFWSLIKFLAPASYAPAIFGGGLLGYVMYDCTHYYLHHGKPLKGVSHDLKKLIFPGVRLDYSLIPPPTSAHACNVGHLGEAYQEWVHQPIASKEGPRFFESDFWERPNPSLIRIDGLLIELRRCWKRRTAAPALLEGTTSSAAAGAVGLNSSARTGATVGGNNSAQRPRGAAGRLSSVCRRCYFSSQRRTALLLG</sequence>
<dbReference type="AlphaFoldDB" id="A0ABD1V342"/>
<proteinExistence type="predicted"/>
<dbReference type="InterPro" id="IPR014430">
    <property type="entry name" value="Scs7"/>
</dbReference>
<feature type="transmembrane region" description="Helical" evidence="8">
    <location>
        <begin position="54"/>
        <end position="71"/>
    </location>
</feature>
<name>A0ABD1V342_9LAMI</name>
<evidence type="ECO:0000313" key="9">
    <source>
        <dbReference type="EMBL" id="KAL2531733.1"/>
    </source>
</evidence>